<dbReference type="GO" id="GO:0004386">
    <property type="term" value="F:helicase activity"/>
    <property type="evidence" value="ECO:0007669"/>
    <property type="project" value="UniProtKB-KW"/>
</dbReference>
<feature type="domain" description="Helicase ATP-binding" evidence="3">
    <location>
        <begin position="43"/>
        <end position="222"/>
    </location>
</feature>
<evidence type="ECO:0000256" key="1">
    <source>
        <dbReference type="ARBA" id="ARBA00022741"/>
    </source>
</evidence>
<dbReference type="PANTHER" id="PTHR47962:SF5">
    <property type="entry name" value="ATP-DEPENDENT HELICASE LHR-RELATED"/>
    <property type="match status" value="1"/>
</dbReference>
<dbReference type="SMART" id="SM00490">
    <property type="entry name" value="HELICc"/>
    <property type="match status" value="1"/>
</dbReference>
<sequence>MPQQIHVDDNNLYTFSRLAPFIQEYIYNHNWTELRPVQIAACQAIFDTDSHLLIAAATAAGKTEAAFLPILTLLHENPSSTIGALYIGPIKALINDQFERLHGLLKEADILVWHWHGDVSQSHKNKLLKNPRGILQITPESLESLLINKYHDIKRLFGDLRFVVIDEIHAFMGTERGCQILCQLARLEDLTQKQPRRIGLSATLGDYALAEEWLCSGSKKSVITPKIERGNRQVRLAVEHFFVSVDDEFWGEKNRRDAESAERREERKYDWDIGVYERYIFNLSKNRKCLIFANNKSQTEAVIASLRKVAMREGEADIYHVHHGSISASLRQVAESAMREPNRPAVTAATLTLELGIDIGYLERVIQLEAPLSVASFLQRLGRTGRRGEAADMRFVCAENEVLSEATLPEQIPWQLLQCIAIIQLYLEEKWIEPIKPVRYPFSLLYHQTMSIVVAVGEISPATLAQKVLNLPAFTAVSRDDLKLLLRHLIDINHLQLTEEGKLILGLAGERVVGKFQFYAVFPDNEEFLVKQGATEIGSIPLPSPVGNQFALAGRTWEVVEVDFKKKIILVKQVEGQASIFWRGSSGTIHTRILQRMRQVLVEDIEYPYLQSNAMKRLHVVRELARNSGLDQKNILLLAKNKCCIFPWMGTVAYRTLERLLNMFCRESLAIKSIGGVNPYYLIIKLDKTRVNSLYPEILSLCEQRITTENLLSDAEAPEIQKYDKFIPHALLRKAFASDHLDMEELRQQVGLW</sequence>
<dbReference type="PROSITE" id="PS51194">
    <property type="entry name" value="HELICASE_CTER"/>
    <property type="match status" value="1"/>
</dbReference>
<dbReference type="InterPro" id="IPR001650">
    <property type="entry name" value="Helicase_C-like"/>
</dbReference>
<protein>
    <submittedName>
        <fullName evidence="5">ATP-dependent helicase</fullName>
    </submittedName>
</protein>
<reference evidence="5 6" key="1">
    <citation type="submission" date="2017-07" db="EMBL/GenBank/DDBJ databases">
        <title>Genomes of Fischerella (Mastigocladus) sp. strains.</title>
        <authorList>
            <person name="Miller S.R."/>
        </authorList>
    </citation>
    <scope>NUCLEOTIDE SEQUENCE [LARGE SCALE GENOMIC DNA]</scope>
    <source>
        <strain evidence="5 6">CCMEE 5318</strain>
    </source>
</reference>
<dbReference type="GO" id="GO:0003677">
    <property type="term" value="F:DNA binding"/>
    <property type="evidence" value="ECO:0007669"/>
    <property type="project" value="TreeGrafter"/>
</dbReference>
<dbReference type="AlphaFoldDB" id="A0A2N6LM93"/>
<dbReference type="RefSeq" id="WP_102180523.1">
    <property type="nucleotide sequence ID" value="NZ_NMQE01000100.1"/>
</dbReference>
<evidence type="ECO:0000313" key="6">
    <source>
        <dbReference type="Proteomes" id="UP000235081"/>
    </source>
</evidence>
<organism evidence="5 6">
    <name type="scientific">Fischerella thermalis CCMEE 5318</name>
    <dbReference type="NCBI Taxonomy" id="2019666"/>
    <lineage>
        <taxon>Bacteria</taxon>
        <taxon>Bacillati</taxon>
        <taxon>Cyanobacteriota</taxon>
        <taxon>Cyanophyceae</taxon>
        <taxon>Nostocales</taxon>
        <taxon>Hapalosiphonaceae</taxon>
        <taxon>Fischerella</taxon>
    </lineage>
</organism>
<dbReference type="EMBL" id="NMQE01000100">
    <property type="protein sequence ID" value="PMB26365.1"/>
    <property type="molecule type" value="Genomic_DNA"/>
</dbReference>
<feature type="domain" description="Helicase C-terminal" evidence="4">
    <location>
        <begin position="275"/>
        <end position="433"/>
    </location>
</feature>
<dbReference type="Pfam" id="PF00270">
    <property type="entry name" value="DEAD"/>
    <property type="match status" value="1"/>
</dbReference>
<evidence type="ECO:0000256" key="2">
    <source>
        <dbReference type="ARBA" id="ARBA00022840"/>
    </source>
</evidence>
<name>A0A2N6LM93_9CYAN</name>
<keyword evidence="5" id="KW-0378">Hydrolase</keyword>
<dbReference type="Pfam" id="PF00271">
    <property type="entry name" value="Helicase_C"/>
    <property type="match status" value="1"/>
</dbReference>
<evidence type="ECO:0000259" key="3">
    <source>
        <dbReference type="PROSITE" id="PS51192"/>
    </source>
</evidence>
<keyword evidence="2" id="KW-0067">ATP-binding</keyword>
<keyword evidence="1" id="KW-0547">Nucleotide-binding</keyword>
<dbReference type="InterPro" id="IPR014001">
    <property type="entry name" value="Helicase_ATP-bd"/>
</dbReference>
<evidence type="ECO:0000313" key="5">
    <source>
        <dbReference type="EMBL" id="PMB26365.1"/>
    </source>
</evidence>
<dbReference type="InterPro" id="IPR052511">
    <property type="entry name" value="ATP-dep_Helicase"/>
</dbReference>
<dbReference type="CDD" id="cd17922">
    <property type="entry name" value="DEXHc_LHR-like"/>
    <property type="match status" value="1"/>
</dbReference>
<dbReference type="GO" id="GO:0005524">
    <property type="term" value="F:ATP binding"/>
    <property type="evidence" value="ECO:0007669"/>
    <property type="project" value="UniProtKB-KW"/>
</dbReference>
<dbReference type="PROSITE" id="PS51192">
    <property type="entry name" value="HELICASE_ATP_BIND_1"/>
    <property type="match status" value="1"/>
</dbReference>
<dbReference type="SMART" id="SM00487">
    <property type="entry name" value="DEXDc"/>
    <property type="match status" value="1"/>
</dbReference>
<keyword evidence="5" id="KW-0347">Helicase</keyword>
<dbReference type="InterPro" id="IPR027417">
    <property type="entry name" value="P-loop_NTPase"/>
</dbReference>
<dbReference type="Gene3D" id="3.40.50.300">
    <property type="entry name" value="P-loop containing nucleotide triphosphate hydrolases"/>
    <property type="match status" value="2"/>
</dbReference>
<accession>A0A2N6LM93</accession>
<dbReference type="SUPFAM" id="SSF52540">
    <property type="entry name" value="P-loop containing nucleoside triphosphate hydrolases"/>
    <property type="match status" value="1"/>
</dbReference>
<comment type="caution">
    <text evidence="5">The sequence shown here is derived from an EMBL/GenBank/DDBJ whole genome shotgun (WGS) entry which is preliminary data.</text>
</comment>
<gene>
    <name evidence="5" type="ORF">CEN46_03895</name>
</gene>
<proteinExistence type="predicted"/>
<dbReference type="GO" id="GO:0016887">
    <property type="term" value="F:ATP hydrolysis activity"/>
    <property type="evidence" value="ECO:0007669"/>
    <property type="project" value="TreeGrafter"/>
</dbReference>
<evidence type="ECO:0000259" key="4">
    <source>
        <dbReference type="PROSITE" id="PS51194"/>
    </source>
</evidence>
<dbReference type="PANTHER" id="PTHR47962">
    <property type="entry name" value="ATP-DEPENDENT HELICASE LHR-RELATED-RELATED"/>
    <property type="match status" value="1"/>
</dbReference>
<dbReference type="InterPro" id="IPR011545">
    <property type="entry name" value="DEAD/DEAH_box_helicase_dom"/>
</dbReference>
<dbReference type="Proteomes" id="UP000235081">
    <property type="component" value="Unassembled WGS sequence"/>
</dbReference>